<evidence type="ECO:0000313" key="2">
    <source>
        <dbReference type="Proteomes" id="UP001234297"/>
    </source>
</evidence>
<gene>
    <name evidence="1" type="ORF">MRB53_023993</name>
</gene>
<comment type="caution">
    <text evidence="1">The sequence shown here is derived from an EMBL/GenBank/DDBJ whole genome shotgun (WGS) entry which is preliminary data.</text>
</comment>
<name>A0ACC2LBG2_PERAE</name>
<organism evidence="1 2">
    <name type="scientific">Persea americana</name>
    <name type="common">Avocado</name>
    <dbReference type="NCBI Taxonomy" id="3435"/>
    <lineage>
        <taxon>Eukaryota</taxon>
        <taxon>Viridiplantae</taxon>
        <taxon>Streptophyta</taxon>
        <taxon>Embryophyta</taxon>
        <taxon>Tracheophyta</taxon>
        <taxon>Spermatophyta</taxon>
        <taxon>Magnoliopsida</taxon>
        <taxon>Magnoliidae</taxon>
        <taxon>Laurales</taxon>
        <taxon>Lauraceae</taxon>
        <taxon>Persea</taxon>
    </lineage>
</organism>
<sequence>MDPFTSNVRAILHDHSFCIYEKASTSSCDHGTCEIYRQFDSNLREQPDRTVAFNILPLEIWIRSLAAWWVEEAPNEVVVCISRMV</sequence>
<protein>
    <submittedName>
        <fullName evidence="1">Uncharacterized protein</fullName>
    </submittedName>
</protein>
<evidence type="ECO:0000313" key="1">
    <source>
        <dbReference type="EMBL" id="KAJ8630670.1"/>
    </source>
</evidence>
<keyword evidence="2" id="KW-1185">Reference proteome</keyword>
<dbReference type="Proteomes" id="UP001234297">
    <property type="component" value="Chromosome 7"/>
</dbReference>
<accession>A0ACC2LBG2</accession>
<dbReference type="EMBL" id="CM056815">
    <property type="protein sequence ID" value="KAJ8630670.1"/>
    <property type="molecule type" value="Genomic_DNA"/>
</dbReference>
<reference evidence="1 2" key="1">
    <citation type="journal article" date="2022" name="Hortic Res">
        <title>A haplotype resolved chromosomal level avocado genome allows analysis of novel avocado genes.</title>
        <authorList>
            <person name="Nath O."/>
            <person name="Fletcher S.J."/>
            <person name="Hayward A."/>
            <person name="Shaw L.M."/>
            <person name="Masouleh A.K."/>
            <person name="Furtado A."/>
            <person name="Henry R.J."/>
            <person name="Mitter N."/>
        </authorList>
    </citation>
    <scope>NUCLEOTIDE SEQUENCE [LARGE SCALE GENOMIC DNA]</scope>
    <source>
        <strain evidence="2">cv. Hass</strain>
    </source>
</reference>
<proteinExistence type="predicted"/>